<accession>A0A164ZK14</accession>
<dbReference type="InterPro" id="IPR011989">
    <property type="entry name" value="ARM-like"/>
</dbReference>
<dbReference type="OMA" id="CLASIGK"/>
<dbReference type="GO" id="GO:0006606">
    <property type="term" value="P:protein import into nucleus"/>
    <property type="evidence" value="ECO:0007669"/>
    <property type="project" value="TreeGrafter"/>
</dbReference>
<dbReference type="Proteomes" id="UP000076632">
    <property type="component" value="Unassembled WGS sequence"/>
</dbReference>
<dbReference type="InParanoid" id="A0A164ZK14"/>
<name>A0A164ZK14_XYLHT</name>
<gene>
    <name evidence="7" type="ORF">L228DRAFT_286050</name>
</gene>
<dbReference type="InterPro" id="IPR001494">
    <property type="entry name" value="Importin-beta_N"/>
</dbReference>
<evidence type="ECO:0000313" key="8">
    <source>
        <dbReference type="Proteomes" id="UP000076632"/>
    </source>
</evidence>
<dbReference type="EMBL" id="KV407467">
    <property type="protein sequence ID" value="KZF19191.1"/>
    <property type="molecule type" value="Genomic_DNA"/>
</dbReference>
<evidence type="ECO:0000256" key="3">
    <source>
        <dbReference type="ARBA" id="ARBA00022448"/>
    </source>
</evidence>
<dbReference type="FunCoup" id="A0A164ZK14">
    <property type="interactions" value="212"/>
</dbReference>
<keyword evidence="3" id="KW-0813">Transport</keyword>
<dbReference type="InterPro" id="IPR040520">
    <property type="entry name" value="Importin_rep_3"/>
</dbReference>
<comment type="similarity">
    <text evidence="2">Belongs to the importin beta family.</text>
</comment>
<dbReference type="GO" id="GO:0005737">
    <property type="term" value="C:cytoplasm"/>
    <property type="evidence" value="ECO:0007669"/>
    <property type="project" value="TreeGrafter"/>
</dbReference>
<comment type="subcellular location">
    <subcellularLocation>
        <location evidence="1">Nucleus</location>
    </subcellularLocation>
</comment>
<dbReference type="Pfam" id="PF24140">
    <property type="entry name" value="TPR_TNPO3_IPO13_3rd"/>
    <property type="match status" value="1"/>
</dbReference>
<evidence type="ECO:0000259" key="6">
    <source>
        <dbReference type="SMART" id="SM00913"/>
    </source>
</evidence>
<evidence type="ECO:0000256" key="2">
    <source>
        <dbReference type="ARBA" id="ARBA00007991"/>
    </source>
</evidence>
<evidence type="ECO:0000256" key="5">
    <source>
        <dbReference type="ARBA" id="ARBA00023242"/>
    </source>
</evidence>
<evidence type="ECO:0000313" key="7">
    <source>
        <dbReference type="EMBL" id="KZF19191.1"/>
    </source>
</evidence>
<protein>
    <submittedName>
        <fullName evidence="7">ARM repeat-containing protein</fullName>
    </submittedName>
</protein>
<evidence type="ECO:0000256" key="1">
    <source>
        <dbReference type="ARBA" id="ARBA00004123"/>
    </source>
</evidence>
<reference evidence="7 8" key="1">
    <citation type="journal article" date="2016" name="Fungal Biol.">
        <title>The genome of Xylona heveae provides a window into fungal endophytism.</title>
        <authorList>
            <person name="Gazis R."/>
            <person name="Kuo A."/>
            <person name="Riley R."/>
            <person name="LaButti K."/>
            <person name="Lipzen A."/>
            <person name="Lin J."/>
            <person name="Amirebrahimi M."/>
            <person name="Hesse C.N."/>
            <person name="Spatafora J.W."/>
            <person name="Henrissat B."/>
            <person name="Hainaut M."/>
            <person name="Grigoriev I.V."/>
            <person name="Hibbett D.S."/>
        </authorList>
    </citation>
    <scope>NUCLEOTIDE SEQUENCE [LARGE SCALE GENOMIC DNA]</scope>
    <source>
        <strain evidence="7 8">TC161</strain>
    </source>
</reference>
<dbReference type="PANTHER" id="PTHR12363:SF33">
    <property type="entry name" value="IMPORTIN-13"/>
    <property type="match status" value="1"/>
</dbReference>
<dbReference type="InterPro" id="IPR051345">
    <property type="entry name" value="Importin_beta-like_NTR"/>
</dbReference>
<keyword evidence="8" id="KW-1185">Reference proteome</keyword>
<dbReference type="Gene3D" id="1.25.10.10">
    <property type="entry name" value="Leucine-rich Repeat Variant"/>
    <property type="match status" value="1"/>
</dbReference>
<dbReference type="SMART" id="SM00913">
    <property type="entry name" value="IBN_N"/>
    <property type="match status" value="1"/>
</dbReference>
<dbReference type="SUPFAM" id="SSF48371">
    <property type="entry name" value="ARM repeat"/>
    <property type="match status" value="1"/>
</dbReference>
<dbReference type="InterPro" id="IPR057942">
    <property type="entry name" value="TPR_TNPO3_IPO13_3rd"/>
</dbReference>
<keyword evidence="4" id="KW-0653">Protein transport</keyword>
<dbReference type="OrthoDB" id="2016913at2759"/>
<dbReference type="GeneID" id="28901546"/>
<feature type="domain" description="Importin N-terminal" evidence="6">
    <location>
        <begin position="39"/>
        <end position="104"/>
    </location>
</feature>
<dbReference type="GO" id="GO:0005634">
    <property type="term" value="C:nucleus"/>
    <property type="evidence" value="ECO:0007669"/>
    <property type="project" value="UniProtKB-SubCell"/>
</dbReference>
<organism evidence="7 8">
    <name type="scientific">Xylona heveae (strain CBS 132557 / TC161)</name>
    <dbReference type="NCBI Taxonomy" id="1328760"/>
    <lineage>
        <taxon>Eukaryota</taxon>
        <taxon>Fungi</taxon>
        <taxon>Dikarya</taxon>
        <taxon>Ascomycota</taxon>
        <taxon>Pezizomycotina</taxon>
        <taxon>Xylonomycetes</taxon>
        <taxon>Xylonales</taxon>
        <taxon>Xylonaceae</taxon>
        <taxon>Xylona</taxon>
    </lineage>
</organism>
<dbReference type="AlphaFoldDB" id="A0A164ZK14"/>
<proteinExistence type="inferred from homology"/>
<sequence length="997" mass="111127">MATDEFSQEMVQTPTSMLEVEELVKRLYLPGSPALIVQIQETLQKLQRSPEGWILADKLLESNDEKVRFFGALTFTVKLNADWDSLSEHDVQPLLARLISWLVRLVSRNESALVVRKLCSTLVAFFLRPSVSWTRCLRHLVCSISAGDAILEDALDQYPPTPELLQRLSLQQIVAILWFSSTLAEEAGKVNIGGQQQHSLHQNLTPSIEDVVVLLGYAIAPTADITLKQEGVKCLQSWLYFAHRAWVDQDNSAPLHTIRTLVEPAMHCLLNEDLFDITIEVFIDTLSNFSIFFRPEDMDALSSLLGTEWAGNRFQRLRESDFEFESLQFGRFLLAFGDATVDDLVKKSEEQSTRHILGMLHGLLQCEGYPIVEDEICEDALEFWNNFVDSMSAALFAEEEKSRPWMGAARQNVIQAIEECWGKVRFPPSEVLITWDSDSRKKFQDFRRDVNDLLQSAYTFLGAEVFERLVHLARHSLEEGAWENLEATLFCLNALAECISDDGGPEDDVLVQLLGSSMFSQLSNPDIPVPPKARQTAVNMLGHYSSLCKRHTELLPSALNFLFTTLSSPALSTPASKSISLLCSSCRKSLTSELETFLEQYGRFLAWPSADISTKEKVIGAIAAIIQALPSEEAKAAPTSRLLQFVEADVQSCLNSLANGQTEEAQGSGVAALRCLSSMGKLFQAPDDLPLDLDSETPQSTFWDAGAGKEIQNHIVKLVDIITGALSQDGEIIEEACNVYRSGLKETTPGPFVFPPSVTVEFILKSNHLTPRVENVLTTACVLLTTHLSDQSIRIDNEARLILLYVLRIVQSIGGPSNEPEIAQSCVDVIMRFIPRYINVLLNLEVQDGLERLFAFILDCLRGDDILPKRSAASFWAAFVSQTDQPEPLQSSINNIMAHMGPLLAVTLVRSIAGGAPRSDLDALAEPLKKLVFKQPRAKTWLEGALYGDAFPSDKVDQKERRIWLQKVMSLRGSRNTNQLVRELWIASRGTNFAYAS</sequence>
<dbReference type="PANTHER" id="PTHR12363">
    <property type="entry name" value="TRANSPORTIN 3 AND IMPORTIN 13"/>
    <property type="match status" value="1"/>
</dbReference>
<keyword evidence="5" id="KW-0539">Nucleus</keyword>
<dbReference type="RefSeq" id="XP_018184746.1">
    <property type="nucleotide sequence ID" value="XM_018336409.1"/>
</dbReference>
<dbReference type="InterPro" id="IPR016024">
    <property type="entry name" value="ARM-type_fold"/>
</dbReference>
<dbReference type="GO" id="GO:0031267">
    <property type="term" value="F:small GTPase binding"/>
    <property type="evidence" value="ECO:0007669"/>
    <property type="project" value="InterPro"/>
</dbReference>
<evidence type="ECO:0000256" key="4">
    <source>
        <dbReference type="ARBA" id="ARBA00022927"/>
    </source>
</evidence>
<dbReference type="Pfam" id="PF18806">
    <property type="entry name" value="Importin_rep_3"/>
    <property type="match status" value="1"/>
</dbReference>
<dbReference type="STRING" id="1328760.A0A164ZK14"/>